<reference evidence="1 2" key="1">
    <citation type="submission" date="2022-02" db="EMBL/GenBank/DDBJ databases">
        <title>Draft genome sequence of Mezorhizobium retamae strain IRAMC:0171 isolated from Retama raetam nodules.</title>
        <authorList>
            <person name="Bengaied R."/>
            <person name="Sbissi I."/>
            <person name="Huber K."/>
            <person name="Ghodbane F."/>
            <person name="Nouioui I."/>
            <person name="Tarhouni M."/>
            <person name="Gtari M."/>
        </authorList>
    </citation>
    <scope>NUCLEOTIDE SEQUENCE [LARGE SCALE GENOMIC DNA]</scope>
    <source>
        <strain evidence="1 2">IRAMC:0171</strain>
    </source>
</reference>
<comment type="caution">
    <text evidence="1">The sequence shown here is derived from an EMBL/GenBank/DDBJ whole genome shotgun (WGS) entry which is preliminary data.</text>
</comment>
<gene>
    <name evidence="1" type="ORF">L4923_08370</name>
</gene>
<evidence type="ECO:0000313" key="2">
    <source>
        <dbReference type="Proteomes" id="UP001201701"/>
    </source>
</evidence>
<keyword evidence="2" id="KW-1185">Reference proteome</keyword>
<name>A0ABS9QCA4_9HYPH</name>
<organism evidence="1 2">
    <name type="scientific">Mesorhizobium retamae</name>
    <dbReference type="NCBI Taxonomy" id="2912854"/>
    <lineage>
        <taxon>Bacteria</taxon>
        <taxon>Pseudomonadati</taxon>
        <taxon>Pseudomonadota</taxon>
        <taxon>Alphaproteobacteria</taxon>
        <taxon>Hyphomicrobiales</taxon>
        <taxon>Phyllobacteriaceae</taxon>
        <taxon>Mesorhizobium</taxon>
    </lineage>
</organism>
<protein>
    <submittedName>
        <fullName evidence="1">Uncharacterized protein</fullName>
    </submittedName>
</protein>
<dbReference type="Proteomes" id="UP001201701">
    <property type="component" value="Unassembled WGS sequence"/>
</dbReference>
<sequence>MTSDFSVARQHLQKAYDSLRGADRMSAEARHAIDLLIEAIATREFARKPAEILPFKRRTQS</sequence>
<evidence type="ECO:0000313" key="1">
    <source>
        <dbReference type="EMBL" id="MCG7505035.1"/>
    </source>
</evidence>
<accession>A0ABS9QCA4</accession>
<proteinExistence type="predicted"/>
<dbReference type="RefSeq" id="WP_239363507.1">
    <property type="nucleotide sequence ID" value="NZ_JAKREW010000005.1"/>
</dbReference>
<dbReference type="EMBL" id="JAKREW010000005">
    <property type="protein sequence ID" value="MCG7505035.1"/>
    <property type="molecule type" value="Genomic_DNA"/>
</dbReference>